<keyword evidence="3" id="KW-1185">Reference proteome</keyword>
<evidence type="ECO:0000256" key="1">
    <source>
        <dbReference type="SAM" id="MobiDB-lite"/>
    </source>
</evidence>
<evidence type="ECO:0000313" key="3">
    <source>
        <dbReference type="Proteomes" id="UP001634394"/>
    </source>
</evidence>
<reference evidence="2 3" key="1">
    <citation type="submission" date="2024-11" db="EMBL/GenBank/DDBJ databases">
        <title>Chromosome-level genome assembly of the freshwater bivalve Anodonta woodiana.</title>
        <authorList>
            <person name="Chen X."/>
        </authorList>
    </citation>
    <scope>NUCLEOTIDE SEQUENCE [LARGE SCALE GENOMIC DNA]</scope>
    <source>
        <strain evidence="2">MN2024</strain>
        <tissue evidence="2">Gills</tissue>
    </source>
</reference>
<sequence>MKRNSKKKDHPSEGETLTIWERETGTHVVHWRQQQTINDGRTKQEDSTNNYYLQFVVQDWCRRRLMVEGTGREQKKDSNTENGLERLRRKNMKTDIGAYKGLTTGNRFSHSTT</sequence>
<proteinExistence type="predicted"/>
<organism evidence="2 3">
    <name type="scientific">Sinanodonta woodiana</name>
    <name type="common">Chinese pond mussel</name>
    <name type="synonym">Anodonta woodiana</name>
    <dbReference type="NCBI Taxonomy" id="1069815"/>
    <lineage>
        <taxon>Eukaryota</taxon>
        <taxon>Metazoa</taxon>
        <taxon>Spiralia</taxon>
        <taxon>Lophotrochozoa</taxon>
        <taxon>Mollusca</taxon>
        <taxon>Bivalvia</taxon>
        <taxon>Autobranchia</taxon>
        <taxon>Heteroconchia</taxon>
        <taxon>Palaeoheterodonta</taxon>
        <taxon>Unionida</taxon>
        <taxon>Unionoidea</taxon>
        <taxon>Unionidae</taxon>
        <taxon>Unioninae</taxon>
        <taxon>Sinanodonta</taxon>
    </lineage>
</organism>
<dbReference type="AlphaFoldDB" id="A0ABD3UYX7"/>
<dbReference type="Proteomes" id="UP001634394">
    <property type="component" value="Unassembled WGS sequence"/>
</dbReference>
<name>A0ABD3UYX7_SINWO</name>
<feature type="region of interest" description="Disordered" evidence="1">
    <location>
        <begin position="70"/>
        <end position="113"/>
    </location>
</feature>
<comment type="caution">
    <text evidence="2">The sequence shown here is derived from an EMBL/GenBank/DDBJ whole genome shotgun (WGS) entry which is preliminary data.</text>
</comment>
<protein>
    <submittedName>
        <fullName evidence="2">Uncharacterized protein</fullName>
    </submittedName>
</protein>
<feature type="compositionally biased region" description="Polar residues" evidence="1">
    <location>
        <begin position="103"/>
        <end position="113"/>
    </location>
</feature>
<evidence type="ECO:0000313" key="2">
    <source>
        <dbReference type="EMBL" id="KAL3854646.1"/>
    </source>
</evidence>
<feature type="compositionally biased region" description="Basic and acidic residues" evidence="1">
    <location>
        <begin position="70"/>
        <end position="86"/>
    </location>
</feature>
<dbReference type="EMBL" id="JBJQND010000014">
    <property type="protein sequence ID" value="KAL3854646.1"/>
    <property type="molecule type" value="Genomic_DNA"/>
</dbReference>
<accession>A0ABD3UYX7</accession>
<gene>
    <name evidence="2" type="ORF">ACJMK2_013907</name>
</gene>